<evidence type="ECO:0008006" key="5">
    <source>
        <dbReference type="Google" id="ProtNLM"/>
    </source>
</evidence>
<sequence length="741" mass="82592">MSGIAKSWRIFKTHVQPRRLFQEDSGVRGPLWFGREPDSDLHALANLLRLFCAIFLAPVYIFIPHTSRPTDNILKRILWGVEWAGTPDAILLESPGSLAVEGGSGGTVLRGQYAVTGNKPKWLLEVVFRGTTIVSQTQVKELRKRIQMFGYTAISYAMKSAEELFFGAKGQLDPQPKIQPGGKRKYTLRNRQKISQAVLDEYALARRTIEGKGDGVEFIWLDEFCLSDHRVTDEQEVKRQRDTEVGQLADIFRGAKRVIVFCHTEDCDHTDIDCPWSNRLFTIGEILYTPEVLQMTRTSDDLDNQGRLHSHITVISGQEFRADMQARAAEAKMWHLYNVMQHATNSGAVTWQSAIHSLVVEAIRRDEADGFHEHNFLGKALNGLLPRRSQLDDLQGVDGWADLAWLLELNQGYYNTTLLAAVCRLAGPNVQEYRWWGKPIAPKEGSERLEALVTAIPANFRGPGDQSMPVLSVIDPKSISLSHWLQRDSAGLYHDPEMKSLMLWAISALVVLFIIGVGTITTSLPAGIVVLWLSATAFVILELLVGTMFVVKDTWIVVEDHTIAPDHDPFKWLQFRDHTFSNATEWGSRQLIPEWEKRSPSNSNSNSPGIMGHPHAATLIDLRTHVLTRTFVTGRPNDMVVLAVHGSGITCMLLDRDEKAKKVTVAAKVGMANFPPFILAQAEPSGTVYIGGGPVRGQPRSPRVSTPQTDYKKLSAPGNYDEEKLGGHSGSPIVPNLHRNA</sequence>
<proteinExistence type="predicted"/>
<protein>
    <recommendedName>
        <fullName evidence="5">Heterokaryon incompatibility domain-containing protein</fullName>
    </recommendedName>
</protein>
<reference evidence="3" key="1">
    <citation type="submission" date="2020-11" db="EMBL/GenBank/DDBJ databases">
        <authorList>
            <consortium name="DOE Joint Genome Institute"/>
            <person name="Ahrendt S."/>
            <person name="Riley R."/>
            <person name="Andreopoulos W."/>
            <person name="Labutti K."/>
            <person name="Pangilinan J."/>
            <person name="Ruiz-Duenas F.J."/>
            <person name="Barrasa J.M."/>
            <person name="Sanchez-Garcia M."/>
            <person name="Camarero S."/>
            <person name="Miyauchi S."/>
            <person name="Serrano A."/>
            <person name="Linde D."/>
            <person name="Babiker R."/>
            <person name="Drula E."/>
            <person name="Ayuso-Fernandez I."/>
            <person name="Pacheco R."/>
            <person name="Padilla G."/>
            <person name="Ferreira P."/>
            <person name="Barriuso J."/>
            <person name="Kellner H."/>
            <person name="Castanera R."/>
            <person name="Alfaro M."/>
            <person name="Ramirez L."/>
            <person name="Pisabarro A.G."/>
            <person name="Kuo A."/>
            <person name="Tritt A."/>
            <person name="Lipzen A."/>
            <person name="He G."/>
            <person name="Yan M."/>
            <person name="Ng V."/>
            <person name="Cullen D."/>
            <person name="Martin F."/>
            <person name="Rosso M.-N."/>
            <person name="Henrissat B."/>
            <person name="Hibbett D."/>
            <person name="Martinez A.T."/>
            <person name="Grigoriev I.V."/>
        </authorList>
    </citation>
    <scope>NUCLEOTIDE SEQUENCE</scope>
    <source>
        <strain evidence="3">MF-IS2</strain>
    </source>
</reference>
<evidence type="ECO:0000313" key="3">
    <source>
        <dbReference type="EMBL" id="KAF9445429.1"/>
    </source>
</evidence>
<evidence type="ECO:0000256" key="2">
    <source>
        <dbReference type="SAM" id="Phobius"/>
    </source>
</evidence>
<dbReference type="EMBL" id="MU151302">
    <property type="protein sequence ID" value="KAF9445429.1"/>
    <property type="molecule type" value="Genomic_DNA"/>
</dbReference>
<keyword evidence="2" id="KW-0472">Membrane</keyword>
<keyword evidence="4" id="KW-1185">Reference proteome</keyword>
<dbReference type="AlphaFoldDB" id="A0A9P5X6G4"/>
<comment type="caution">
    <text evidence="3">The sequence shown here is derived from an EMBL/GenBank/DDBJ whole genome shotgun (WGS) entry which is preliminary data.</text>
</comment>
<keyword evidence="2" id="KW-1133">Transmembrane helix</keyword>
<feature type="transmembrane region" description="Helical" evidence="2">
    <location>
        <begin position="526"/>
        <end position="551"/>
    </location>
</feature>
<dbReference type="Proteomes" id="UP000807342">
    <property type="component" value="Unassembled WGS sequence"/>
</dbReference>
<dbReference type="OrthoDB" id="2624308at2759"/>
<organism evidence="3 4">
    <name type="scientific">Macrolepiota fuliginosa MF-IS2</name>
    <dbReference type="NCBI Taxonomy" id="1400762"/>
    <lineage>
        <taxon>Eukaryota</taxon>
        <taxon>Fungi</taxon>
        <taxon>Dikarya</taxon>
        <taxon>Basidiomycota</taxon>
        <taxon>Agaricomycotina</taxon>
        <taxon>Agaricomycetes</taxon>
        <taxon>Agaricomycetidae</taxon>
        <taxon>Agaricales</taxon>
        <taxon>Agaricineae</taxon>
        <taxon>Agaricaceae</taxon>
        <taxon>Macrolepiota</taxon>
    </lineage>
</organism>
<feature type="region of interest" description="Disordered" evidence="1">
    <location>
        <begin position="694"/>
        <end position="741"/>
    </location>
</feature>
<keyword evidence="2" id="KW-0812">Transmembrane</keyword>
<accession>A0A9P5X6G4</accession>
<evidence type="ECO:0000256" key="1">
    <source>
        <dbReference type="SAM" id="MobiDB-lite"/>
    </source>
</evidence>
<name>A0A9P5X6G4_9AGAR</name>
<feature type="transmembrane region" description="Helical" evidence="2">
    <location>
        <begin position="501"/>
        <end position="520"/>
    </location>
</feature>
<evidence type="ECO:0000313" key="4">
    <source>
        <dbReference type="Proteomes" id="UP000807342"/>
    </source>
</evidence>
<gene>
    <name evidence="3" type="ORF">P691DRAFT_734994</name>
</gene>